<reference evidence="1" key="1">
    <citation type="submission" date="2022-03" db="EMBL/GenBank/DDBJ databases">
        <authorList>
            <person name="Tunstrom K."/>
        </authorList>
    </citation>
    <scope>NUCLEOTIDE SEQUENCE</scope>
</reference>
<accession>A0AAU9UX43</accession>
<dbReference type="Proteomes" id="UP001153954">
    <property type="component" value="Unassembled WGS sequence"/>
</dbReference>
<evidence type="ECO:0000313" key="1">
    <source>
        <dbReference type="EMBL" id="CAH2104065.1"/>
    </source>
</evidence>
<proteinExistence type="predicted"/>
<dbReference type="AlphaFoldDB" id="A0AAU9UX43"/>
<comment type="caution">
    <text evidence="1">The sequence shown here is derived from an EMBL/GenBank/DDBJ whole genome shotgun (WGS) entry which is preliminary data.</text>
</comment>
<organism evidence="1 2">
    <name type="scientific">Euphydryas editha</name>
    <name type="common">Edith's checkerspot</name>
    <dbReference type="NCBI Taxonomy" id="104508"/>
    <lineage>
        <taxon>Eukaryota</taxon>
        <taxon>Metazoa</taxon>
        <taxon>Ecdysozoa</taxon>
        <taxon>Arthropoda</taxon>
        <taxon>Hexapoda</taxon>
        <taxon>Insecta</taxon>
        <taxon>Pterygota</taxon>
        <taxon>Neoptera</taxon>
        <taxon>Endopterygota</taxon>
        <taxon>Lepidoptera</taxon>
        <taxon>Glossata</taxon>
        <taxon>Ditrysia</taxon>
        <taxon>Papilionoidea</taxon>
        <taxon>Nymphalidae</taxon>
        <taxon>Nymphalinae</taxon>
        <taxon>Euphydryas</taxon>
    </lineage>
</organism>
<name>A0AAU9UX43_EUPED</name>
<dbReference type="EMBL" id="CAKOGL010000026">
    <property type="protein sequence ID" value="CAH2104065.1"/>
    <property type="molecule type" value="Genomic_DNA"/>
</dbReference>
<evidence type="ECO:0008006" key="3">
    <source>
        <dbReference type="Google" id="ProtNLM"/>
    </source>
</evidence>
<evidence type="ECO:0000313" key="2">
    <source>
        <dbReference type="Proteomes" id="UP001153954"/>
    </source>
</evidence>
<sequence length="100" mass="11799">MKQSNVREESCDENIIIKLKDHYDDMRKCMISLNEILLALDKSVAAVEWVCSEQRSALEECYKINKHESLKCSDVVRNFINCSRSSRNHRLREIRYNCSD</sequence>
<keyword evidence="2" id="KW-1185">Reference proteome</keyword>
<gene>
    <name evidence="1" type="ORF">EEDITHA_LOCUS18494</name>
</gene>
<protein>
    <recommendedName>
        <fullName evidence="3">Coiled-coil-helix-coiled-coil-helix domain-containing protein 5</fullName>
    </recommendedName>
</protein>